<sequence length="259" mass="29449">MARANQTRKPAKTIQMPGQPPPSIHKERKPRVWTEEDIQAAMKNVRNGTQELWEASKAFSIPKNTLRDRLNGSKPRQEVDQENQLLSPQEERALVQYIKYRGWRGDPVGLQETRELAGKITGQGTPGEGWVYRFMKRNPDIRGKWAKKGESKRAQAVKEAVALEYFEILKEQIETYDIHPSDIYNADEKGIFMGGGSIRFRALVDVGQKQAFSTGDENRKMITVLECICVNGTTTPPLLIHEGTGHDLEWARHNPCQAR</sequence>
<accession>A0ACA9NTV1</accession>
<comment type="caution">
    <text evidence="1">The sequence shown here is derived from an EMBL/GenBank/DDBJ whole genome shotgun (WGS) entry which is preliminary data.</text>
</comment>
<proteinExistence type="predicted"/>
<organism evidence="1 2">
    <name type="scientific">Acaulospora colombiana</name>
    <dbReference type="NCBI Taxonomy" id="27376"/>
    <lineage>
        <taxon>Eukaryota</taxon>
        <taxon>Fungi</taxon>
        <taxon>Fungi incertae sedis</taxon>
        <taxon>Mucoromycota</taxon>
        <taxon>Glomeromycotina</taxon>
        <taxon>Glomeromycetes</taxon>
        <taxon>Diversisporales</taxon>
        <taxon>Acaulosporaceae</taxon>
        <taxon>Acaulospora</taxon>
    </lineage>
</organism>
<name>A0ACA9NTV1_9GLOM</name>
<gene>
    <name evidence="1" type="ORF">ACOLOM_LOCUS9089</name>
</gene>
<evidence type="ECO:0000313" key="1">
    <source>
        <dbReference type="EMBL" id="CAG8674785.1"/>
    </source>
</evidence>
<dbReference type="EMBL" id="CAJVPT010025406">
    <property type="protein sequence ID" value="CAG8674785.1"/>
    <property type="molecule type" value="Genomic_DNA"/>
</dbReference>
<dbReference type="Proteomes" id="UP000789525">
    <property type="component" value="Unassembled WGS sequence"/>
</dbReference>
<keyword evidence="2" id="KW-1185">Reference proteome</keyword>
<protein>
    <submittedName>
        <fullName evidence="1">10374_t:CDS:1</fullName>
    </submittedName>
</protein>
<reference evidence="1" key="1">
    <citation type="submission" date="2021-06" db="EMBL/GenBank/DDBJ databases">
        <authorList>
            <person name="Kallberg Y."/>
            <person name="Tangrot J."/>
            <person name="Rosling A."/>
        </authorList>
    </citation>
    <scope>NUCLEOTIDE SEQUENCE</scope>
    <source>
        <strain evidence="1">CL356</strain>
    </source>
</reference>
<evidence type="ECO:0000313" key="2">
    <source>
        <dbReference type="Proteomes" id="UP000789525"/>
    </source>
</evidence>